<reference evidence="2 3" key="1">
    <citation type="submission" date="2023-01" db="EMBL/GenBank/DDBJ databases">
        <title>Complete genome sequence of Muricauda aquimarina strain IFOP_LL357.</title>
        <authorList>
            <person name="Gajardo G."/>
            <person name="Ueki S."/>
            <person name="Maruyama F."/>
        </authorList>
    </citation>
    <scope>NUCLEOTIDE SEQUENCE [LARGE SCALE GENOMIC DNA]</scope>
    <source>
        <strain evidence="2 3">IFOP_LL357</strain>
    </source>
</reference>
<evidence type="ECO:0000313" key="3">
    <source>
        <dbReference type="Proteomes" id="UP001330184"/>
    </source>
</evidence>
<evidence type="ECO:0000256" key="1">
    <source>
        <dbReference type="SAM" id="Phobius"/>
    </source>
</evidence>
<evidence type="ECO:0008006" key="4">
    <source>
        <dbReference type="Google" id="ProtNLM"/>
    </source>
</evidence>
<keyword evidence="1" id="KW-1133">Transmembrane helix</keyword>
<organism evidence="2 3">
    <name type="scientific">Flagellimonas marinaquae</name>
    <dbReference type="NCBI Taxonomy" id="254955"/>
    <lineage>
        <taxon>Bacteria</taxon>
        <taxon>Pseudomonadati</taxon>
        <taxon>Bacteroidota</taxon>
        <taxon>Flavobacteriia</taxon>
        <taxon>Flavobacteriales</taxon>
        <taxon>Flavobacteriaceae</taxon>
        <taxon>Flagellimonas</taxon>
    </lineage>
</organism>
<evidence type="ECO:0000313" key="2">
    <source>
        <dbReference type="EMBL" id="BDW92206.1"/>
    </source>
</evidence>
<gene>
    <name evidence="2" type="ORF">MACH07_10380</name>
</gene>
<accession>A0AA48HY50</accession>
<keyword evidence="1" id="KW-0812">Transmembrane</keyword>
<proteinExistence type="predicted"/>
<dbReference type="RefSeq" id="WP_224836132.1">
    <property type="nucleotide sequence ID" value="NZ_AP027268.1"/>
</dbReference>
<keyword evidence="1" id="KW-0472">Membrane</keyword>
<feature type="transmembrane region" description="Helical" evidence="1">
    <location>
        <begin position="20"/>
        <end position="39"/>
    </location>
</feature>
<dbReference type="AlphaFoldDB" id="A0AA48HY50"/>
<name>A0AA48HY50_9FLAO</name>
<dbReference type="Proteomes" id="UP001330184">
    <property type="component" value="Chromosome"/>
</dbReference>
<keyword evidence="3" id="KW-1185">Reference proteome</keyword>
<sequence length="196" mass="22237">MSRLHGVYFLKMDWETSTLWYWILLAGVGIISAVLGYFFGKSDTPSISQNTEALNLLEIENTKLKSDLENCHKRLDNSKIKSLDIEKIVGSPKAETHLFDPSEAKAIFGKTIKENDLKLVEGIGPKIEGLFHGVGVKTWEALSECSVDKCQEVLNTGGKRYRIHDPASWPMQAKMAHEGLWQQLFDWQEKHRAGKY</sequence>
<protein>
    <recommendedName>
        <fullName evidence="4">DUF4332 domain-containing protein</fullName>
    </recommendedName>
</protein>
<dbReference type="EMBL" id="AP027268">
    <property type="protein sequence ID" value="BDW92206.1"/>
    <property type="molecule type" value="Genomic_DNA"/>
</dbReference>